<dbReference type="InterPro" id="IPR043502">
    <property type="entry name" value="DNA/RNA_pol_sf"/>
</dbReference>
<dbReference type="Proteomes" id="UP000694864">
    <property type="component" value="Chromosome 12"/>
</dbReference>
<sequence>MIDYKPVSTPMSPKPKLSLTSGTLFDDPSKYRMVLGSLQYLSFTRPDIAYAVNKMSQFMHRPTDMHWQDAKQILRYLARTLSHGIYLRPNAPLALHAYSDADWTGDSDDMVSTNAYLIYLGSAPVSWSSKKQRGVACSSTEAEYRAVANTTAELRWLTSLLTELGVRLPTSPVVYCDNVGATYLCANLVFHSRMKHIALDYHFIREQVQSGELRVEHVSTKD</sequence>
<name>A0ABM1QR36_CAMSA</name>
<keyword evidence="1" id="KW-1185">Reference proteome</keyword>
<reference evidence="2" key="2">
    <citation type="submission" date="2025-08" db="UniProtKB">
        <authorList>
            <consortium name="RefSeq"/>
        </authorList>
    </citation>
    <scope>IDENTIFICATION</scope>
    <source>
        <tissue evidence="2">Leaf</tissue>
    </source>
</reference>
<dbReference type="RefSeq" id="XP_019089224.1">
    <property type="nucleotide sequence ID" value="XM_019233679.1"/>
</dbReference>
<gene>
    <name evidence="2" type="primary">LOC109128017</name>
</gene>
<dbReference type="CDD" id="cd09272">
    <property type="entry name" value="RNase_HI_RT_Ty1"/>
    <property type="match status" value="1"/>
</dbReference>
<dbReference type="PANTHER" id="PTHR11439">
    <property type="entry name" value="GAG-POL-RELATED RETROTRANSPOSON"/>
    <property type="match status" value="1"/>
</dbReference>
<organism evidence="1 2">
    <name type="scientific">Camelina sativa</name>
    <name type="common">False flax</name>
    <name type="synonym">Myagrum sativum</name>
    <dbReference type="NCBI Taxonomy" id="90675"/>
    <lineage>
        <taxon>Eukaryota</taxon>
        <taxon>Viridiplantae</taxon>
        <taxon>Streptophyta</taxon>
        <taxon>Embryophyta</taxon>
        <taxon>Tracheophyta</taxon>
        <taxon>Spermatophyta</taxon>
        <taxon>Magnoliopsida</taxon>
        <taxon>eudicotyledons</taxon>
        <taxon>Gunneridae</taxon>
        <taxon>Pentapetalae</taxon>
        <taxon>rosids</taxon>
        <taxon>malvids</taxon>
        <taxon>Brassicales</taxon>
        <taxon>Brassicaceae</taxon>
        <taxon>Camelineae</taxon>
        <taxon>Camelina</taxon>
    </lineage>
</organism>
<dbReference type="GeneID" id="109128017"/>
<dbReference type="SUPFAM" id="SSF56672">
    <property type="entry name" value="DNA/RNA polymerases"/>
    <property type="match status" value="1"/>
</dbReference>
<evidence type="ECO:0000313" key="2">
    <source>
        <dbReference type="RefSeq" id="XP_019089224.1"/>
    </source>
</evidence>
<dbReference type="PANTHER" id="PTHR11439:SF455">
    <property type="entry name" value="RLK (RECEPTOR-LIKE PROTEIN KINASE) 8, PUTATIVE-RELATED"/>
    <property type="match status" value="1"/>
</dbReference>
<evidence type="ECO:0000313" key="1">
    <source>
        <dbReference type="Proteomes" id="UP000694864"/>
    </source>
</evidence>
<protein>
    <submittedName>
        <fullName evidence="2">Uncharacterized protein LOC109128017</fullName>
    </submittedName>
</protein>
<proteinExistence type="predicted"/>
<reference evidence="1" key="1">
    <citation type="journal article" date="2014" name="Nat. Commun.">
        <title>The emerging biofuel crop Camelina sativa retains a highly undifferentiated hexaploid genome structure.</title>
        <authorList>
            <person name="Kagale S."/>
            <person name="Koh C."/>
            <person name="Nixon J."/>
            <person name="Bollina V."/>
            <person name="Clarke W.E."/>
            <person name="Tuteja R."/>
            <person name="Spillane C."/>
            <person name="Robinson S.J."/>
            <person name="Links M.G."/>
            <person name="Clarke C."/>
            <person name="Higgins E.E."/>
            <person name="Huebert T."/>
            <person name="Sharpe A.G."/>
            <person name="Parkin I.A."/>
        </authorList>
    </citation>
    <scope>NUCLEOTIDE SEQUENCE [LARGE SCALE GENOMIC DNA]</scope>
    <source>
        <strain evidence="1">cv. DH55</strain>
    </source>
</reference>
<accession>A0ABM1QR36</accession>